<gene>
    <name evidence="2" type="ORF">DO021_20655</name>
    <name evidence="1" type="ORF">EYB58_04860</name>
</gene>
<dbReference type="EMBL" id="QLNI01000062">
    <property type="protein sequence ID" value="RAM00142.1"/>
    <property type="molecule type" value="Genomic_DNA"/>
</dbReference>
<dbReference type="Proteomes" id="UP000248798">
    <property type="component" value="Unassembled WGS sequence"/>
</dbReference>
<accession>A0A328F9S0</accession>
<dbReference type="EMBL" id="CP036313">
    <property type="protein sequence ID" value="QBH12305.1"/>
    <property type="molecule type" value="Genomic_DNA"/>
</dbReference>
<reference evidence="1 4" key="2">
    <citation type="submission" date="2019-02" db="EMBL/GenBank/DDBJ databases">
        <title>Complete genome sequence of Desulfobacter hydrogenophilus AcRS1.</title>
        <authorList>
            <person name="Marietou A."/>
            <person name="Lund M.B."/>
            <person name="Marshall I.P.G."/>
            <person name="Schreiber L."/>
            <person name="Jorgensen B."/>
        </authorList>
    </citation>
    <scope>NUCLEOTIDE SEQUENCE [LARGE SCALE GENOMIC DNA]</scope>
    <source>
        <strain evidence="1 4">AcRS1</strain>
    </source>
</reference>
<dbReference type="AlphaFoldDB" id="A0A328F9S0"/>
<evidence type="ECO:0000313" key="2">
    <source>
        <dbReference type="EMBL" id="RAM00142.1"/>
    </source>
</evidence>
<organism evidence="2 3">
    <name type="scientific">Desulfobacter hydrogenophilus</name>
    <dbReference type="NCBI Taxonomy" id="2291"/>
    <lineage>
        <taxon>Bacteria</taxon>
        <taxon>Pseudomonadati</taxon>
        <taxon>Thermodesulfobacteriota</taxon>
        <taxon>Desulfobacteria</taxon>
        <taxon>Desulfobacterales</taxon>
        <taxon>Desulfobacteraceae</taxon>
        <taxon>Desulfobacter</taxon>
    </lineage>
</organism>
<keyword evidence="4" id="KW-1185">Reference proteome</keyword>
<dbReference type="RefSeq" id="WP_111960202.1">
    <property type="nucleotide sequence ID" value="NZ_CP036313.1"/>
</dbReference>
<protein>
    <submittedName>
        <fullName evidence="2">Uncharacterized protein</fullName>
    </submittedName>
</protein>
<evidence type="ECO:0000313" key="1">
    <source>
        <dbReference type="EMBL" id="QBH12305.1"/>
    </source>
</evidence>
<proteinExistence type="predicted"/>
<dbReference type="Proteomes" id="UP000293902">
    <property type="component" value="Chromosome"/>
</dbReference>
<evidence type="ECO:0000313" key="4">
    <source>
        <dbReference type="Proteomes" id="UP000293902"/>
    </source>
</evidence>
<evidence type="ECO:0000313" key="3">
    <source>
        <dbReference type="Proteomes" id="UP000248798"/>
    </source>
</evidence>
<name>A0A328F9S0_9BACT</name>
<sequence>METVEKVMNNHAIKYSFMPGFKQIVAGKGPSTQPNVISIRFASERCKEYRQHLLLGLTQRGMAGFFSFFAKNNTAEYDFLDKQTIPSIVMLYSMIINGMDQNDEPQFVAHLNGGSDFYLRTKKVIRVNYEPI</sequence>
<reference evidence="2 3" key="1">
    <citation type="submission" date="2018-06" db="EMBL/GenBank/DDBJ databases">
        <title>Complete Genome Sequence of Desulfobacter hydrogenophilus (DSM3380).</title>
        <authorList>
            <person name="Marietou A."/>
            <person name="Schreiber L."/>
            <person name="Marshall I."/>
            <person name="Jorgensen B."/>
        </authorList>
    </citation>
    <scope>NUCLEOTIDE SEQUENCE [LARGE SCALE GENOMIC DNA]</scope>
    <source>
        <strain evidence="2 3">DSM 3380</strain>
    </source>
</reference>